<evidence type="ECO:0000256" key="10">
    <source>
        <dbReference type="RuleBase" id="RU079119"/>
    </source>
</evidence>
<evidence type="ECO:0000256" key="7">
    <source>
        <dbReference type="ARBA" id="ARBA00023288"/>
    </source>
</evidence>
<dbReference type="InParanoid" id="A0A0C3D0U4"/>
<organism evidence="13 14">
    <name type="scientific">Scleroderma citrinum Foug A</name>
    <dbReference type="NCBI Taxonomy" id="1036808"/>
    <lineage>
        <taxon>Eukaryota</taxon>
        <taxon>Fungi</taxon>
        <taxon>Dikarya</taxon>
        <taxon>Basidiomycota</taxon>
        <taxon>Agaricomycotina</taxon>
        <taxon>Agaricomycetes</taxon>
        <taxon>Agaricomycetidae</taxon>
        <taxon>Boletales</taxon>
        <taxon>Sclerodermatineae</taxon>
        <taxon>Sclerodermataceae</taxon>
        <taxon>Scleroderma</taxon>
    </lineage>
</organism>
<dbReference type="InterPro" id="IPR039859">
    <property type="entry name" value="PFA4/ZDH16/20/ERF2-like"/>
</dbReference>
<dbReference type="PROSITE" id="PS50216">
    <property type="entry name" value="DHHC"/>
    <property type="match status" value="1"/>
</dbReference>
<evidence type="ECO:0000313" key="13">
    <source>
        <dbReference type="EMBL" id="KIM54450.1"/>
    </source>
</evidence>
<protein>
    <recommendedName>
        <fullName evidence="10">Palmitoyltransferase</fullName>
        <ecNumber evidence="10">2.3.1.225</ecNumber>
    </recommendedName>
</protein>
<evidence type="ECO:0000256" key="6">
    <source>
        <dbReference type="ARBA" id="ARBA00023139"/>
    </source>
</evidence>
<evidence type="ECO:0000256" key="9">
    <source>
        <dbReference type="ARBA" id="ARBA00048048"/>
    </source>
</evidence>
<comment type="catalytic activity">
    <reaction evidence="9 10">
        <text>L-cysteinyl-[protein] + hexadecanoyl-CoA = S-hexadecanoyl-L-cysteinyl-[protein] + CoA</text>
        <dbReference type="Rhea" id="RHEA:36683"/>
        <dbReference type="Rhea" id="RHEA-COMP:10131"/>
        <dbReference type="Rhea" id="RHEA-COMP:11032"/>
        <dbReference type="ChEBI" id="CHEBI:29950"/>
        <dbReference type="ChEBI" id="CHEBI:57287"/>
        <dbReference type="ChEBI" id="CHEBI:57379"/>
        <dbReference type="ChEBI" id="CHEBI:74151"/>
        <dbReference type="EC" id="2.3.1.225"/>
    </reaction>
</comment>
<comment type="similarity">
    <text evidence="10">Belongs to the DHHC palmitoyltransferase family.</text>
</comment>
<evidence type="ECO:0000259" key="12">
    <source>
        <dbReference type="Pfam" id="PF01529"/>
    </source>
</evidence>
<keyword evidence="14" id="KW-1185">Reference proteome</keyword>
<name>A0A0C3D0U4_9AGAM</name>
<dbReference type="STRING" id="1036808.A0A0C3D0U4"/>
<evidence type="ECO:0000256" key="2">
    <source>
        <dbReference type="ARBA" id="ARBA00022679"/>
    </source>
</evidence>
<gene>
    <name evidence="13" type="ORF">SCLCIDRAFT_1221931</name>
</gene>
<keyword evidence="4 10" id="KW-1133">Transmembrane helix</keyword>
<feature type="domain" description="Palmitoyltransferase DHHC" evidence="12">
    <location>
        <begin position="150"/>
        <end position="272"/>
    </location>
</feature>
<reference evidence="13 14" key="1">
    <citation type="submission" date="2014-04" db="EMBL/GenBank/DDBJ databases">
        <authorList>
            <consortium name="DOE Joint Genome Institute"/>
            <person name="Kuo A."/>
            <person name="Kohler A."/>
            <person name="Nagy L.G."/>
            <person name="Floudas D."/>
            <person name="Copeland A."/>
            <person name="Barry K.W."/>
            <person name="Cichocki N."/>
            <person name="Veneault-Fourrey C."/>
            <person name="LaButti K."/>
            <person name="Lindquist E.A."/>
            <person name="Lipzen A."/>
            <person name="Lundell T."/>
            <person name="Morin E."/>
            <person name="Murat C."/>
            <person name="Sun H."/>
            <person name="Tunlid A."/>
            <person name="Henrissat B."/>
            <person name="Grigoriev I.V."/>
            <person name="Hibbett D.S."/>
            <person name="Martin F."/>
            <person name="Nordberg H.P."/>
            <person name="Cantor M.N."/>
            <person name="Hua S.X."/>
        </authorList>
    </citation>
    <scope>NUCLEOTIDE SEQUENCE [LARGE SCALE GENOMIC DNA]</scope>
    <source>
        <strain evidence="13 14">Foug A</strain>
    </source>
</reference>
<dbReference type="AlphaFoldDB" id="A0A0C3D0U4"/>
<feature type="transmembrane region" description="Helical" evidence="10">
    <location>
        <begin position="45"/>
        <end position="65"/>
    </location>
</feature>
<dbReference type="HOGENOM" id="CLU_037348_0_0_1"/>
<dbReference type="Proteomes" id="UP000053989">
    <property type="component" value="Unassembled WGS sequence"/>
</dbReference>
<dbReference type="GO" id="GO:0016020">
    <property type="term" value="C:membrane"/>
    <property type="evidence" value="ECO:0007669"/>
    <property type="project" value="UniProtKB-SubCell"/>
</dbReference>
<dbReference type="EC" id="2.3.1.225" evidence="10"/>
<dbReference type="PANTHER" id="PTHR12246">
    <property type="entry name" value="PALMITOYLTRANSFERASE ZDHHC16"/>
    <property type="match status" value="1"/>
</dbReference>
<keyword evidence="3 10" id="KW-0812">Transmembrane</keyword>
<dbReference type="EMBL" id="KN822154">
    <property type="protein sequence ID" value="KIM54450.1"/>
    <property type="molecule type" value="Genomic_DNA"/>
</dbReference>
<evidence type="ECO:0000256" key="11">
    <source>
        <dbReference type="SAM" id="MobiDB-lite"/>
    </source>
</evidence>
<feature type="transmembrane region" description="Helical" evidence="10">
    <location>
        <begin position="196"/>
        <end position="219"/>
    </location>
</feature>
<dbReference type="InterPro" id="IPR001594">
    <property type="entry name" value="Palmitoyltrfase_DHHC"/>
</dbReference>
<evidence type="ECO:0000256" key="1">
    <source>
        <dbReference type="ARBA" id="ARBA00004141"/>
    </source>
</evidence>
<evidence type="ECO:0000256" key="5">
    <source>
        <dbReference type="ARBA" id="ARBA00023136"/>
    </source>
</evidence>
<comment type="subcellular location">
    <subcellularLocation>
        <location evidence="1">Membrane</location>
        <topology evidence="1">Multi-pass membrane protein</topology>
    </subcellularLocation>
</comment>
<keyword evidence="8 10" id="KW-0012">Acyltransferase</keyword>
<dbReference type="GO" id="GO:0019706">
    <property type="term" value="F:protein-cysteine S-palmitoyltransferase activity"/>
    <property type="evidence" value="ECO:0007669"/>
    <property type="project" value="UniProtKB-EC"/>
</dbReference>
<evidence type="ECO:0000256" key="3">
    <source>
        <dbReference type="ARBA" id="ARBA00022692"/>
    </source>
</evidence>
<proteinExistence type="inferred from homology"/>
<keyword evidence="6" id="KW-0564">Palmitate</keyword>
<feature type="region of interest" description="Disordered" evidence="11">
    <location>
        <begin position="9"/>
        <end position="35"/>
    </location>
</feature>
<evidence type="ECO:0000256" key="4">
    <source>
        <dbReference type="ARBA" id="ARBA00022989"/>
    </source>
</evidence>
<comment type="domain">
    <text evidence="10">The DHHC domain is required for palmitoyltransferase activity.</text>
</comment>
<feature type="transmembrane region" description="Helical" evidence="10">
    <location>
        <begin position="239"/>
        <end position="262"/>
    </location>
</feature>
<keyword evidence="2 10" id="KW-0808">Transferase</keyword>
<reference evidence="14" key="2">
    <citation type="submission" date="2015-01" db="EMBL/GenBank/DDBJ databases">
        <title>Evolutionary Origins and Diversification of the Mycorrhizal Mutualists.</title>
        <authorList>
            <consortium name="DOE Joint Genome Institute"/>
            <consortium name="Mycorrhizal Genomics Consortium"/>
            <person name="Kohler A."/>
            <person name="Kuo A."/>
            <person name="Nagy L.G."/>
            <person name="Floudas D."/>
            <person name="Copeland A."/>
            <person name="Barry K.W."/>
            <person name="Cichocki N."/>
            <person name="Veneault-Fourrey C."/>
            <person name="LaButti K."/>
            <person name="Lindquist E.A."/>
            <person name="Lipzen A."/>
            <person name="Lundell T."/>
            <person name="Morin E."/>
            <person name="Murat C."/>
            <person name="Riley R."/>
            <person name="Ohm R."/>
            <person name="Sun H."/>
            <person name="Tunlid A."/>
            <person name="Henrissat B."/>
            <person name="Grigoriev I.V."/>
            <person name="Hibbett D.S."/>
            <person name="Martin F."/>
        </authorList>
    </citation>
    <scope>NUCLEOTIDE SEQUENCE [LARGE SCALE GENOMIC DNA]</scope>
    <source>
        <strain evidence="14">Foug A</strain>
    </source>
</reference>
<keyword evidence="5 10" id="KW-0472">Membrane</keyword>
<evidence type="ECO:0000313" key="14">
    <source>
        <dbReference type="Proteomes" id="UP000053989"/>
    </source>
</evidence>
<accession>A0A0C3D0U4</accession>
<keyword evidence="7" id="KW-0449">Lipoprotein</keyword>
<sequence>MPNPLLSFHDRWQPHTAAPNQTSTDDSSDDEADEQQKGWMRHLPLCFLITLIVVPQPSILIVLVNHYLRTLHAPITFLIHLCISYTLAFLSFSSLIVCVARDPGPVSVDKPTGVEDSGPGRGRDDLGLREALMVPLDVDDDGDDLFSPVKWCRKCWAPKPERTHHCSLCGRCVLKMDHHCPWLGSRCVGHRTYPSFFHFIASITLLSTHVAIFAGSAFWWSFNNPGLTLDETTPLHELFLLAVGAVFGIVMGSFTIYHMYLISTNQTTLESLSPFLLLRYLPPLPPTLRLSDLPLEHELSYNQRRLVRKAHSAVKLYDLGWRRNWAQVFGWSRPRGWIPCILYGGASQGNGRRFPRNPRAEHMLSKLADALATVDKDA</sequence>
<dbReference type="Pfam" id="PF01529">
    <property type="entry name" value="DHHC"/>
    <property type="match status" value="1"/>
</dbReference>
<feature type="transmembrane region" description="Helical" evidence="10">
    <location>
        <begin position="77"/>
        <end position="100"/>
    </location>
</feature>
<evidence type="ECO:0000256" key="8">
    <source>
        <dbReference type="ARBA" id="ARBA00023315"/>
    </source>
</evidence>
<dbReference type="OrthoDB" id="9909019at2759"/>